<feature type="transmembrane region" description="Helical" evidence="9">
    <location>
        <begin position="113"/>
        <end position="132"/>
    </location>
</feature>
<evidence type="ECO:0000256" key="2">
    <source>
        <dbReference type="ARBA" id="ARBA00006986"/>
    </source>
</evidence>
<keyword evidence="7" id="KW-0325">Glycoprotein</keyword>
<sequence>MTMNTRSLLLLLFCLMCSLFVTVAGPVNQEEKEVKQSTTENKDSNKNAPDAIASETIPTTTNNGTVLKTTTLRPENCTGKFDNESGICIPIFPGSSSIMEIYKNNKDMIKRTLYVLLGATGLVIIYFIVKTIRLRRRKSKTRKYGYLRLMDTLNNIDI</sequence>
<evidence type="ECO:0000256" key="4">
    <source>
        <dbReference type="ARBA" id="ARBA00022729"/>
    </source>
</evidence>
<evidence type="ECO:0000256" key="8">
    <source>
        <dbReference type="SAM" id="MobiDB-lite"/>
    </source>
</evidence>
<accession>A0A8S4Q0K0</accession>
<evidence type="ECO:0000256" key="3">
    <source>
        <dbReference type="ARBA" id="ARBA00022692"/>
    </source>
</evidence>
<name>A0A8S4Q0K0_OWEFU</name>
<comment type="similarity">
    <text evidence="2">Belongs to the FAM174 family.</text>
</comment>
<dbReference type="Proteomes" id="UP000749559">
    <property type="component" value="Unassembled WGS sequence"/>
</dbReference>
<comment type="caution">
    <text evidence="11">The sequence shown here is derived from an EMBL/GenBank/DDBJ whole genome shotgun (WGS) entry which is preliminary data.</text>
</comment>
<evidence type="ECO:0000256" key="10">
    <source>
        <dbReference type="SAM" id="SignalP"/>
    </source>
</evidence>
<evidence type="ECO:0000313" key="12">
    <source>
        <dbReference type="Proteomes" id="UP000749559"/>
    </source>
</evidence>
<dbReference type="PANTHER" id="PTHR28607">
    <property type="entry name" value="EXPRESSED PROTEIN"/>
    <property type="match status" value="1"/>
</dbReference>
<feature type="region of interest" description="Disordered" evidence="8">
    <location>
        <begin position="30"/>
        <end position="58"/>
    </location>
</feature>
<dbReference type="AlphaFoldDB" id="A0A8S4Q0K0"/>
<keyword evidence="5 9" id="KW-1133">Transmembrane helix</keyword>
<feature type="chain" id="PRO_5035833126" evidence="10">
    <location>
        <begin position="25"/>
        <end position="158"/>
    </location>
</feature>
<evidence type="ECO:0000256" key="9">
    <source>
        <dbReference type="SAM" id="Phobius"/>
    </source>
</evidence>
<proteinExistence type="inferred from homology"/>
<comment type="subcellular location">
    <subcellularLocation>
        <location evidence="1">Membrane</location>
        <topology evidence="1">Single-pass type I membrane protein</topology>
    </subcellularLocation>
</comment>
<evidence type="ECO:0000313" key="11">
    <source>
        <dbReference type="EMBL" id="CAH1797215.1"/>
    </source>
</evidence>
<reference evidence="11" key="1">
    <citation type="submission" date="2022-03" db="EMBL/GenBank/DDBJ databases">
        <authorList>
            <person name="Martin C."/>
        </authorList>
    </citation>
    <scope>NUCLEOTIDE SEQUENCE</scope>
</reference>
<feature type="signal peptide" evidence="10">
    <location>
        <begin position="1"/>
        <end position="24"/>
    </location>
</feature>
<evidence type="ECO:0000256" key="5">
    <source>
        <dbReference type="ARBA" id="ARBA00022989"/>
    </source>
</evidence>
<dbReference type="InterPro" id="IPR009565">
    <property type="entry name" value="FAM174-like"/>
</dbReference>
<keyword evidence="3 9" id="KW-0812">Transmembrane</keyword>
<organism evidence="11 12">
    <name type="scientific">Owenia fusiformis</name>
    <name type="common">Polychaete worm</name>
    <dbReference type="NCBI Taxonomy" id="6347"/>
    <lineage>
        <taxon>Eukaryota</taxon>
        <taxon>Metazoa</taxon>
        <taxon>Spiralia</taxon>
        <taxon>Lophotrochozoa</taxon>
        <taxon>Annelida</taxon>
        <taxon>Polychaeta</taxon>
        <taxon>Sedentaria</taxon>
        <taxon>Canalipalpata</taxon>
        <taxon>Sabellida</taxon>
        <taxon>Oweniida</taxon>
        <taxon>Oweniidae</taxon>
        <taxon>Owenia</taxon>
    </lineage>
</organism>
<protein>
    <submittedName>
        <fullName evidence="11">Uncharacterized protein</fullName>
    </submittedName>
</protein>
<keyword evidence="6 9" id="KW-0472">Membrane</keyword>
<dbReference type="OrthoDB" id="5917722at2759"/>
<feature type="compositionally biased region" description="Basic and acidic residues" evidence="8">
    <location>
        <begin position="30"/>
        <end position="45"/>
    </location>
</feature>
<dbReference type="GO" id="GO:0016020">
    <property type="term" value="C:membrane"/>
    <property type="evidence" value="ECO:0007669"/>
    <property type="project" value="UniProtKB-SubCell"/>
</dbReference>
<dbReference type="Pfam" id="PF06679">
    <property type="entry name" value="DUF1180"/>
    <property type="match status" value="1"/>
</dbReference>
<keyword evidence="12" id="KW-1185">Reference proteome</keyword>
<evidence type="ECO:0000256" key="7">
    <source>
        <dbReference type="ARBA" id="ARBA00023180"/>
    </source>
</evidence>
<evidence type="ECO:0000256" key="6">
    <source>
        <dbReference type="ARBA" id="ARBA00023136"/>
    </source>
</evidence>
<evidence type="ECO:0000256" key="1">
    <source>
        <dbReference type="ARBA" id="ARBA00004479"/>
    </source>
</evidence>
<dbReference type="PANTHER" id="PTHR28607:SF4">
    <property type="entry name" value="TRANSMEMBRANE PROTEIN"/>
    <property type="match status" value="1"/>
</dbReference>
<dbReference type="EMBL" id="CAIIXF020000010">
    <property type="protein sequence ID" value="CAH1797215.1"/>
    <property type="molecule type" value="Genomic_DNA"/>
</dbReference>
<gene>
    <name evidence="11" type="ORF">OFUS_LOCUS21544</name>
</gene>
<keyword evidence="4 10" id="KW-0732">Signal</keyword>